<dbReference type="Pfam" id="PF12867">
    <property type="entry name" value="DinB_2"/>
    <property type="match status" value="1"/>
</dbReference>
<evidence type="ECO:0000313" key="4">
    <source>
        <dbReference type="Proteomes" id="UP000276178"/>
    </source>
</evidence>
<dbReference type="Proteomes" id="UP000317180">
    <property type="component" value="Unassembled WGS sequence"/>
</dbReference>
<name>A0A3M8APA4_9BACL</name>
<reference evidence="3 4" key="1">
    <citation type="submission" date="2018-10" db="EMBL/GenBank/DDBJ databases">
        <title>Phylogenomics of Brevibacillus.</title>
        <authorList>
            <person name="Dunlap C."/>
        </authorList>
    </citation>
    <scope>NUCLEOTIDE SEQUENCE [LARGE SCALE GENOMIC DNA]</scope>
    <source>
        <strain evidence="3 4">NRRL NRS 1219</strain>
    </source>
</reference>
<dbReference type="RefSeq" id="WP_122953175.1">
    <property type="nucleotide sequence ID" value="NZ_BJOD01000034.1"/>
</dbReference>
<organism evidence="3 4">
    <name type="scientific">Brevibacillus agri</name>
    <dbReference type="NCBI Taxonomy" id="51101"/>
    <lineage>
        <taxon>Bacteria</taxon>
        <taxon>Bacillati</taxon>
        <taxon>Bacillota</taxon>
        <taxon>Bacilli</taxon>
        <taxon>Bacillales</taxon>
        <taxon>Paenibacillaceae</taxon>
        <taxon>Brevibacillus</taxon>
    </lineage>
</organism>
<evidence type="ECO:0000259" key="1">
    <source>
        <dbReference type="Pfam" id="PF12867"/>
    </source>
</evidence>
<dbReference type="AlphaFoldDB" id="A0A3M8APA4"/>
<gene>
    <name evidence="2" type="ORF">BAG01nite_31820</name>
    <name evidence="3" type="ORF">EB820_18065</name>
</gene>
<accession>A0A3M8APA4</accession>
<comment type="caution">
    <text evidence="3">The sequence shown here is derived from an EMBL/GenBank/DDBJ whole genome shotgun (WGS) entry which is preliminary data.</text>
</comment>
<dbReference type="OrthoDB" id="9793216at2"/>
<evidence type="ECO:0000313" key="3">
    <source>
        <dbReference type="EMBL" id="RNB52913.1"/>
    </source>
</evidence>
<dbReference type="SUPFAM" id="SSF109854">
    <property type="entry name" value="DinB/YfiT-like putative metalloenzymes"/>
    <property type="match status" value="1"/>
</dbReference>
<feature type="domain" description="DinB-like" evidence="1">
    <location>
        <begin position="12"/>
        <end position="144"/>
    </location>
</feature>
<evidence type="ECO:0000313" key="5">
    <source>
        <dbReference type="Proteomes" id="UP000317180"/>
    </source>
</evidence>
<dbReference type="Gene3D" id="1.20.120.450">
    <property type="entry name" value="dinb family like domain"/>
    <property type="match status" value="1"/>
</dbReference>
<evidence type="ECO:0000313" key="2">
    <source>
        <dbReference type="EMBL" id="GED27080.1"/>
    </source>
</evidence>
<reference evidence="2 5" key="2">
    <citation type="submission" date="2019-06" db="EMBL/GenBank/DDBJ databases">
        <title>Whole genome shotgun sequence of Brevibacillus agri NBRC 15538.</title>
        <authorList>
            <person name="Hosoyama A."/>
            <person name="Uohara A."/>
            <person name="Ohji S."/>
            <person name="Ichikawa N."/>
        </authorList>
    </citation>
    <scope>NUCLEOTIDE SEQUENCE [LARGE SCALE GENOMIC DNA]</scope>
    <source>
        <strain evidence="2 5">NBRC 15538</strain>
    </source>
</reference>
<dbReference type="GeneID" id="82812800"/>
<sequence>MEQQIARMQKHLAEVPDMFRDRGEEETARRPAPGKWSAKEILGHLCDSAINNLARFVRAQTEQPYALIPYQQDEWVKAQAYQARPAFEIVQLWSSLNRSVVAVMAAMPPAACEHACILADGTTVSLRWLMEDYVAHMEHHLGQLSRQLGQG</sequence>
<dbReference type="InterPro" id="IPR024775">
    <property type="entry name" value="DinB-like"/>
</dbReference>
<protein>
    <submittedName>
        <fullName evidence="3">DinB family protein</fullName>
    </submittedName>
</protein>
<dbReference type="InterPro" id="IPR034660">
    <property type="entry name" value="DinB/YfiT-like"/>
</dbReference>
<dbReference type="Proteomes" id="UP000276178">
    <property type="component" value="Unassembled WGS sequence"/>
</dbReference>
<proteinExistence type="predicted"/>
<dbReference type="EMBL" id="BJOD01000034">
    <property type="protein sequence ID" value="GED27080.1"/>
    <property type="molecule type" value="Genomic_DNA"/>
</dbReference>
<dbReference type="EMBL" id="RHHN01000050">
    <property type="protein sequence ID" value="RNB52913.1"/>
    <property type="molecule type" value="Genomic_DNA"/>
</dbReference>
<keyword evidence="5" id="KW-1185">Reference proteome</keyword>